<sequence>MGQLGATRGSNRFKDRSIIFVQGVLHKTEEYYTEKNKAISKRRYMSIEDISVKPVDKTRRFRDPAIEIVKQLDMLVDYSQEFKRGSQRDNSKDVNGKIYIFHKDKIFLSKLNIKFPSSKMVSWIPMNILESKIDNKQNNSAIKAIKNTILELIPKPIKTYEELKVRSNLDKKVFSNTFNKPDIQAFIESNGYNVKQKGRNKYLESAVQSA</sequence>
<dbReference type="EMBL" id="JAAOIW010000053">
    <property type="protein sequence ID" value="NHN35631.1"/>
    <property type="molecule type" value="Genomic_DNA"/>
</dbReference>
<reference evidence="1" key="1">
    <citation type="submission" date="2020-03" db="EMBL/GenBank/DDBJ databases">
        <title>Draft sequencing of Paenibacilllus sp. S3N08.</title>
        <authorList>
            <person name="Kim D.-U."/>
        </authorList>
    </citation>
    <scope>NUCLEOTIDE SEQUENCE</scope>
    <source>
        <strain evidence="1">S3N08</strain>
    </source>
</reference>
<organism evidence="1 2">
    <name type="scientific">Paenibacillus agricola</name>
    <dbReference type="NCBI Taxonomy" id="2716264"/>
    <lineage>
        <taxon>Bacteria</taxon>
        <taxon>Bacillati</taxon>
        <taxon>Bacillota</taxon>
        <taxon>Bacilli</taxon>
        <taxon>Bacillales</taxon>
        <taxon>Paenibacillaceae</taxon>
        <taxon>Paenibacillus</taxon>
    </lineage>
</organism>
<keyword evidence="2" id="KW-1185">Reference proteome</keyword>
<dbReference type="Proteomes" id="UP001165962">
    <property type="component" value="Unassembled WGS sequence"/>
</dbReference>
<evidence type="ECO:0000313" key="2">
    <source>
        <dbReference type="Proteomes" id="UP001165962"/>
    </source>
</evidence>
<name>A0ABX0JID6_9BACL</name>
<evidence type="ECO:0000313" key="1">
    <source>
        <dbReference type="EMBL" id="NHN35631.1"/>
    </source>
</evidence>
<dbReference type="RefSeq" id="WP_166158805.1">
    <property type="nucleotide sequence ID" value="NZ_JAAOIW010000053.1"/>
</dbReference>
<protein>
    <submittedName>
        <fullName evidence="1">Uncharacterized protein</fullName>
    </submittedName>
</protein>
<accession>A0ABX0JID6</accession>
<gene>
    <name evidence="1" type="ORF">G9U52_38835</name>
</gene>
<comment type="caution">
    <text evidence="1">The sequence shown here is derived from an EMBL/GenBank/DDBJ whole genome shotgun (WGS) entry which is preliminary data.</text>
</comment>
<proteinExistence type="predicted"/>